<accession>J9DIZ5</accession>
<name>J9DIZ5_9PROT</name>
<organism evidence="1 2">
    <name type="scientific">alpha proteobacterium IMCC14465</name>
    <dbReference type="NCBI Taxonomy" id="1220535"/>
    <lineage>
        <taxon>Bacteria</taxon>
        <taxon>Pseudomonadati</taxon>
        <taxon>Pseudomonadota</taxon>
        <taxon>Alphaproteobacteria</taxon>
        <taxon>PS1 clade</taxon>
    </lineage>
</organism>
<dbReference type="Proteomes" id="UP000004836">
    <property type="component" value="Unassembled WGS sequence"/>
</dbReference>
<reference evidence="1 2" key="1">
    <citation type="journal article" date="2012" name="J. Bacteriol.">
        <title>Genome Sequence of Strain IMCC14465, Isolated from the East Sea, Belonging to the PS1 Clade of Alphaproteobacteria.</title>
        <authorList>
            <person name="Yang S.J."/>
            <person name="Kang I."/>
            <person name="Cho J.C."/>
        </authorList>
    </citation>
    <scope>NUCLEOTIDE SEQUENCE [LARGE SCALE GENOMIC DNA]</scope>
    <source>
        <strain evidence="1 2">IMCC14465</strain>
    </source>
</reference>
<sequence>MTVSPRHKKISFLALVEVLVINEVFSDEKNNRKTQIFFRPQPCLVLRTLAK</sequence>
<comment type="caution">
    <text evidence="1">The sequence shown here is derived from an EMBL/GenBank/DDBJ whole genome shotgun (WGS) entry which is preliminary data.</text>
</comment>
<keyword evidence="2" id="KW-1185">Reference proteome</keyword>
<gene>
    <name evidence="1" type="ORF">IMCC14465_02950</name>
</gene>
<evidence type="ECO:0000313" key="2">
    <source>
        <dbReference type="Proteomes" id="UP000004836"/>
    </source>
</evidence>
<evidence type="ECO:0000313" key="1">
    <source>
        <dbReference type="EMBL" id="EJW21901.1"/>
    </source>
</evidence>
<protein>
    <submittedName>
        <fullName evidence="1">Uncharacterized protein</fullName>
    </submittedName>
</protein>
<dbReference type="EMBL" id="ALYF01000002">
    <property type="protein sequence ID" value="EJW21901.1"/>
    <property type="molecule type" value="Genomic_DNA"/>
</dbReference>
<dbReference type="AlphaFoldDB" id="J9DIZ5"/>
<proteinExistence type="predicted"/>
<dbReference type="STRING" id="1220535.IMCC14465_02950"/>